<evidence type="ECO:0000313" key="5">
    <source>
        <dbReference type="EMBL" id="KAG8465929.1"/>
    </source>
</evidence>
<dbReference type="AlphaFoldDB" id="A0A8J5XM95"/>
<dbReference type="PANTHER" id="PTHR13068">
    <property type="entry name" value="CGI-12 PROTEIN-RELATED"/>
    <property type="match status" value="1"/>
</dbReference>
<evidence type="ECO:0000256" key="1">
    <source>
        <dbReference type="ARBA" id="ARBA00007692"/>
    </source>
</evidence>
<name>A0A8J5XM95_DIALT</name>
<protein>
    <submittedName>
        <fullName evidence="5">Uncharacterized protein</fullName>
    </submittedName>
</protein>
<keyword evidence="4" id="KW-0732">Signal</keyword>
<organism evidence="5 6">
    <name type="scientific">Diacronema lutheri</name>
    <name type="common">Unicellular marine alga</name>
    <name type="synonym">Monochrysis lutheri</name>
    <dbReference type="NCBI Taxonomy" id="2081491"/>
    <lineage>
        <taxon>Eukaryota</taxon>
        <taxon>Haptista</taxon>
        <taxon>Haptophyta</taxon>
        <taxon>Pavlovophyceae</taxon>
        <taxon>Pavlovales</taxon>
        <taxon>Pavlovaceae</taxon>
        <taxon>Diacronema</taxon>
    </lineage>
</organism>
<feature type="chain" id="PRO_5035155232" evidence="4">
    <location>
        <begin position="26"/>
        <end position="537"/>
    </location>
</feature>
<dbReference type="OrthoDB" id="637682at2759"/>
<reference evidence="5" key="1">
    <citation type="submission" date="2021-05" db="EMBL/GenBank/DDBJ databases">
        <title>The genome of the haptophyte Pavlova lutheri (Diacronema luteri, Pavlovales) - a model for lipid biosynthesis in eukaryotic algae.</title>
        <authorList>
            <person name="Hulatt C.J."/>
            <person name="Posewitz M.C."/>
        </authorList>
    </citation>
    <scope>NUCLEOTIDE SEQUENCE</scope>
    <source>
        <strain evidence="5">NIVA-4/92</strain>
    </source>
</reference>
<sequence>MAAAGAKRALLAAVCALGGAAGVAGTPVGLPARATRVVVLARAPADTLGGAGRRGRAGLGAGGEVDAQLQALGVDIDRALDAAPGLAELDPRDLAASLAFLARYVGEPRLVPFIASHPHALLWSAGEIERLLRHELGASDAQLMRMLRDAPFLLAPRVARRAARVVAFLRAELQLGSPDLLRAALAFPRLLTLRVGAHDADEAEAEADAAAALTHEGLPDEGKSSSSGLRERVRFLCDAAAVETAVVALAVRRHPQLLGLDVATSLRPKVAFLRAEGIDVGRLLALHPQALSLSALDNLAPKLAYWRSAGVPDVGAMVSSQPILASLSLRANIAPKTEYLRALGVADLGRALQAYPQVYTLALDTNIIPTVCFLDLCGYNIRAELRLRHLAASLARRIAPRHELWRRRRAHLGGWRPSVADVCVLGSAAFCERVGATAAELVEVEAAVGPIVRELSSIDPRGLAAAFGADEPAIVAAADEAEGARTRVAAPPPPQRRRQRRTRAELEVSRGANAVLPESSAGERGRGGGGSRSLPGQ</sequence>
<feature type="region of interest" description="Disordered" evidence="3">
    <location>
        <begin position="481"/>
        <end position="537"/>
    </location>
</feature>
<dbReference type="SMART" id="SM00733">
    <property type="entry name" value="Mterf"/>
    <property type="match status" value="5"/>
</dbReference>
<evidence type="ECO:0000313" key="6">
    <source>
        <dbReference type="Proteomes" id="UP000751190"/>
    </source>
</evidence>
<comment type="caution">
    <text evidence="5">The sequence shown here is derived from an EMBL/GenBank/DDBJ whole genome shotgun (WGS) entry which is preliminary data.</text>
</comment>
<evidence type="ECO:0000256" key="4">
    <source>
        <dbReference type="SAM" id="SignalP"/>
    </source>
</evidence>
<accession>A0A8J5XM95</accession>
<dbReference type="Gene3D" id="1.25.70.10">
    <property type="entry name" value="Transcription termination factor 3, mitochondrial"/>
    <property type="match status" value="2"/>
</dbReference>
<keyword evidence="2" id="KW-0809">Transit peptide</keyword>
<proteinExistence type="inferred from homology"/>
<dbReference type="Pfam" id="PF02536">
    <property type="entry name" value="mTERF"/>
    <property type="match status" value="1"/>
</dbReference>
<comment type="similarity">
    <text evidence="1">Belongs to the mTERF family.</text>
</comment>
<dbReference type="EMBL" id="JAGTXO010000009">
    <property type="protein sequence ID" value="KAG8465929.1"/>
    <property type="molecule type" value="Genomic_DNA"/>
</dbReference>
<evidence type="ECO:0000256" key="3">
    <source>
        <dbReference type="SAM" id="MobiDB-lite"/>
    </source>
</evidence>
<dbReference type="Proteomes" id="UP000751190">
    <property type="component" value="Unassembled WGS sequence"/>
</dbReference>
<dbReference type="PANTHER" id="PTHR13068:SF151">
    <property type="entry name" value="TRANSCRIPTION TERMINATION FACTOR MTERF9, CHLOROPLASTIC"/>
    <property type="match status" value="1"/>
</dbReference>
<dbReference type="InterPro" id="IPR003690">
    <property type="entry name" value="MTERF"/>
</dbReference>
<keyword evidence="6" id="KW-1185">Reference proteome</keyword>
<dbReference type="GO" id="GO:0003676">
    <property type="term" value="F:nucleic acid binding"/>
    <property type="evidence" value="ECO:0007669"/>
    <property type="project" value="InterPro"/>
</dbReference>
<evidence type="ECO:0000256" key="2">
    <source>
        <dbReference type="ARBA" id="ARBA00022946"/>
    </source>
</evidence>
<dbReference type="InterPro" id="IPR038538">
    <property type="entry name" value="MTERF_sf"/>
</dbReference>
<gene>
    <name evidence="5" type="ORF">KFE25_005499</name>
</gene>
<feature type="signal peptide" evidence="4">
    <location>
        <begin position="1"/>
        <end position="25"/>
    </location>
</feature>